<comment type="subcellular location">
    <subcellularLocation>
        <location evidence="1">Plastid</location>
    </subcellularLocation>
</comment>
<feature type="transmembrane region" description="Helical" evidence="5">
    <location>
        <begin position="14"/>
        <end position="34"/>
    </location>
</feature>
<reference evidence="6" key="1">
    <citation type="journal article" date="2017" name="J. Phycol.">
        <title>Analysis of chloroplast genomes and a supermatrix inform reclassification of the Rhodomelaceae (Rhodophyta).</title>
        <authorList>
            <person name="Diaz-Tapia P."/>
            <person name="Maggs C.A."/>
            <person name="West J.A."/>
            <person name="Verbruggen H."/>
        </authorList>
    </citation>
    <scope>NUCLEOTIDE SEQUENCE</scope>
    <source>
        <strain evidence="6">PD1686</strain>
    </source>
</reference>
<keyword evidence="5" id="KW-0472">Membrane</keyword>
<gene>
    <name evidence="6" type="primary">ycf33</name>
</gene>
<proteinExistence type="inferred from homology"/>
<evidence type="ECO:0000256" key="5">
    <source>
        <dbReference type="SAM" id="Phobius"/>
    </source>
</evidence>
<dbReference type="InterPro" id="IPR008470">
    <property type="entry name" value="Uncharacterised_Ycf33"/>
</dbReference>
<geneLocation type="chloroplast" evidence="6"/>
<evidence type="ECO:0000313" key="6">
    <source>
        <dbReference type="EMBL" id="ARW68783.1"/>
    </source>
</evidence>
<accession>A0A1Z1MRR7</accession>
<dbReference type="EMBL" id="MF101453">
    <property type="protein sequence ID" value="ARW68783.1"/>
    <property type="molecule type" value="Genomic_DNA"/>
</dbReference>
<keyword evidence="6" id="KW-0150">Chloroplast</keyword>
<name>A0A1Z1MRR7_9FLOR</name>
<dbReference type="GO" id="GO:0009536">
    <property type="term" value="C:plastid"/>
    <property type="evidence" value="ECO:0007669"/>
    <property type="project" value="UniProtKB-SubCell"/>
</dbReference>
<dbReference type="AlphaFoldDB" id="A0A1Z1MRR7"/>
<comment type="similarity">
    <text evidence="2">Belongs to the ycf33 family.</text>
</comment>
<feature type="transmembrane region" description="Helical" evidence="5">
    <location>
        <begin position="41"/>
        <end position="58"/>
    </location>
</feature>
<evidence type="ECO:0000256" key="4">
    <source>
        <dbReference type="ARBA" id="ARBA00022640"/>
    </source>
</evidence>
<keyword evidence="5" id="KW-0812">Transmembrane</keyword>
<evidence type="ECO:0000256" key="1">
    <source>
        <dbReference type="ARBA" id="ARBA00004474"/>
    </source>
</evidence>
<organism evidence="6">
    <name type="scientific">Palisada sp</name>
    <dbReference type="NCBI Taxonomy" id="1955416"/>
    <lineage>
        <taxon>Eukaryota</taxon>
        <taxon>Rhodophyta</taxon>
        <taxon>Florideophyceae</taxon>
        <taxon>Rhodymeniophycidae</taxon>
        <taxon>Ceramiales</taxon>
        <taxon>Rhodomelaceae</taxon>
        <taxon>Laurencieae</taxon>
        <taxon>Palisada</taxon>
    </lineage>
</organism>
<sequence length="65" mass="7558">MSGFWQNLYKFPRFLISVLAGFFLTTFSSIFKQLKTTKSKISLITIITIMIIIMYTIIKKMTGIE</sequence>
<protein>
    <recommendedName>
        <fullName evidence="3">Uncharacterized protein ycf33</fullName>
    </recommendedName>
</protein>
<keyword evidence="5" id="KW-1133">Transmembrane helix</keyword>
<keyword evidence="4 6" id="KW-0934">Plastid</keyword>
<evidence type="ECO:0000256" key="3">
    <source>
        <dbReference type="ARBA" id="ARBA00021584"/>
    </source>
</evidence>
<evidence type="ECO:0000256" key="2">
    <source>
        <dbReference type="ARBA" id="ARBA00010985"/>
    </source>
</evidence>
<dbReference type="Pfam" id="PF05421">
    <property type="entry name" value="DUF751"/>
    <property type="match status" value="1"/>
</dbReference>